<gene>
    <name evidence="8" type="ORF">UCRPA7_5933</name>
</gene>
<evidence type="ECO:0000256" key="1">
    <source>
        <dbReference type="ARBA" id="ARBA00004173"/>
    </source>
</evidence>
<dbReference type="KEGG" id="tmn:UCRPA7_5933"/>
<dbReference type="InterPro" id="IPR040153">
    <property type="entry name" value="Rcf2"/>
</dbReference>
<reference evidence="9" key="1">
    <citation type="journal article" date="2013" name="Genome Announc.">
        <title>Draft genome sequence of the ascomycete Phaeoacremonium aleophilum strain UCR-PA7, a causal agent of the esca disease complex in grapevines.</title>
        <authorList>
            <person name="Blanco-Ulate B."/>
            <person name="Rolshausen P."/>
            <person name="Cantu D."/>
        </authorList>
    </citation>
    <scope>NUCLEOTIDE SEQUENCE [LARGE SCALE GENOMIC DNA]</scope>
    <source>
        <strain evidence="9">UCR-PA7</strain>
    </source>
</reference>
<evidence type="ECO:0000256" key="2">
    <source>
        <dbReference type="ARBA" id="ARBA00022692"/>
    </source>
</evidence>
<feature type="transmembrane region" description="Helical" evidence="6">
    <location>
        <begin position="116"/>
        <end position="135"/>
    </location>
</feature>
<proteinExistence type="predicted"/>
<evidence type="ECO:0000259" key="7">
    <source>
        <dbReference type="PROSITE" id="PS51503"/>
    </source>
</evidence>
<dbReference type="PANTHER" id="PTHR28018:SF3">
    <property type="entry name" value="RESPIRATORY SUPERCOMPLEX FACTOR 2, MITOCHONDRIAL"/>
    <property type="match status" value="1"/>
</dbReference>
<dbReference type="GO" id="GO:0005739">
    <property type="term" value="C:mitochondrion"/>
    <property type="evidence" value="ECO:0007669"/>
    <property type="project" value="UniProtKB-SubCell"/>
</dbReference>
<evidence type="ECO:0000256" key="4">
    <source>
        <dbReference type="ARBA" id="ARBA00023136"/>
    </source>
</evidence>
<name>R8BGZ1_PHAM7</name>
<evidence type="ECO:0000313" key="8">
    <source>
        <dbReference type="EMBL" id="EON98581.1"/>
    </source>
</evidence>
<keyword evidence="3 6" id="KW-1133">Transmembrane helix</keyword>
<accession>R8BGZ1</accession>
<dbReference type="GO" id="GO:0033617">
    <property type="term" value="P:mitochondrial respiratory chain complex IV assembly"/>
    <property type="evidence" value="ECO:0007669"/>
    <property type="project" value="TreeGrafter"/>
</dbReference>
<sequence>MKVISEQESKAHYDAVLRGGLIGGSVGFTGGLLGVIGASKRYPAFRALTLPFRTFLVSSAATFGAITWAERYSVAFGKAKDPMNFYKDETQRTIEQARRSEVGSAKLMDWGRENRYTIVFTSWIAAMGIALAMVGRNKYLSTSQKLVQARVYAQGLTLAVLIATAAFETADAKSGKGRWETVMVIDPDDPEHKHLIEKRIHKEEYAGQDLWKDMVAAEERRLEQQKRERAEVQAREQNGTGIAAPAH</sequence>
<comment type="subcellular location">
    <subcellularLocation>
        <location evidence="1">Mitochondrion</location>
    </subcellularLocation>
</comment>
<evidence type="ECO:0000256" key="3">
    <source>
        <dbReference type="ARBA" id="ARBA00022989"/>
    </source>
</evidence>
<evidence type="ECO:0000313" key="9">
    <source>
        <dbReference type="Proteomes" id="UP000014074"/>
    </source>
</evidence>
<dbReference type="Pfam" id="PF04588">
    <property type="entry name" value="HIG_1_N"/>
    <property type="match status" value="1"/>
</dbReference>
<dbReference type="Proteomes" id="UP000014074">
    <property type="component" value="Unassembled WGS sequence"/>
</dbReference>
<dbReference type="HOGENOM" id="CLU_079101_0_0_1"/>
<feature type="transmembrane region" description="Helical" evidence="6">
    <location>
        <begin position="50"/>
        <end position="69"/>
    </location>
</feature>
<dbReference type="GeneID" id="19326538"/>
<dbReference type="OrthoDB" id="1915122at2759"/>
<feature type="domain" description="HIG1" evidence="7">
    <location>
        <begin position="88"/>
        <end position="179"/>
    </location>
</feature>
<feature type="transmembrane region" description="Helical" evidence="6">
    <location>
        <begin position="20"/>
        <end position="38"/>
    </location>
</feature>
<dbReference type="PROSITE" id="PS51503">
    <property type="entry name" value="HIG1"/>
    <property type="match status" value="1"/>
</dbReference>
<organism evidence="8 9">
    <name type="scientific">Phaeoacremonium minimum (strain UCR-PA7)</name>
    <name type="common">Esca disease fungus</name>
    <name type="synonym">Togninia minima</name>
    <dbReference type="NCBI Taxonomy" id="1286976"/>
    <lineage>
        <taxon>Eukaryota</taxon>
        <taxon>Fungi</taxon>
        <taxon>Dikarya</taxon>
        <taxon>Ascomycota</taxon>
        <taxon>Pezizomycotina</taxon>
        <taxon>Sordariomycetes</taxon>
        <taxon>Sordariomycetidae</taxon>
        <taxon>Togniniales</taxon>
        <taxon>Togniniaceae</taxon>
        <taxon>Phaeoacremonium</taxon>
    </lineage>
</organism>
<feature type="compositionally biased region" description="Basic and acidic residues" evidence="5">
    <location>
        <begin position="222"/>
        <end position="234"/>
    </location>
</feature>
<keyword evidence="9" id="KW-1185">Reference proteome</keyword>
<feature type="region of interest" description="Disordered" evidence="5">
    <location>
        <begin position="222"/>
        <end position="247"/>
    </location>
</feature>
<dbReference type="PANTHER" id="PTHR28018">
    <property type="entry name" value="RESPIRATORY SUPERCOMPLEX FACTOR 2, MITOCHONDRIAL"/>
    <property type="match status" value="1"/>
</dbReference>
<evidence type="ECO:0000256" key="6">
    <source>
        <dbReference type="SAM" id="Phobius"/>
    </source>
</evidence>
<dbReference type="AlphaFoldDB" id="R8BGZ1"/>
<dbReference type="EMBL" id="KB933210">
    <property type="protein sequence ID" value="EON98581.1"/>
    <property type="molecule type" value="Genomic_DNA"/>
</dbReference>
<protein>
    <submittedName>
        <fullName evidence="8">Putative mitochondrial hypoxia responsive domain-containing protein</fullName>
    </submittedName>
</protein>
<keyword evidence="4 6" id="KW-0472">Membrane</keyword>
<dbReference type="eggNOG" id="ENOG502QT50">
    <property type="taxonomic scope" value="Eukaryota"/>
</dbReference>
<dbReference type="RefSeq" id="XP_007916667.1">
    <property type="nucleotide sequence ID" value="XM_007918476.1"/>
</dbReference>
<keyword evidence="2 6" id="KW-0812">Transmembrane</keyword>
<dbReference type="InterPro" id="IPR007667">
    <property type="entry name" value="Hypoxia_induced_domain"/>
</dbReference>
<evidence type="ECO:0000256" key="5">
    <source>
        <dbReference type="SAM" id="MobiDB-lite"/>
    </source>
</evidence>